<accession>A0A7C4FBW6</accession>
<dbReference type="GO" id="GO:0019323">
    <property type="term" value="P:pentose catabolic process"/>
    <property type="evidence" value="ECO:0007669"/>
    <property type="project" value="TreeGrafter"/>
</dbReference>
<comment type="caution">
    <text evidence="4">The sequence shown here is derived from an EMBL/GenBank/DDBJ whole genome shotgun (WGS) entry which is preliminary data.</text>
</comment>
<evidence type="ECO:0000313" key="4">
    <source>
        <dbReference type="EMBL" id="HGI87318.1"/>
    </source>
</evidence>
<dbReference type="InterPro" id="IPR050197">
    <property type="entry name" value="Aldolase_class_II_sugar_metab"/>
</dbReference>
<keyword evidence="2" id="KW-0456">Lyase</keyword>
<dbReference type="UniPathway" id="UPA00071"/>
<dbReference type="SMART" id="SM01007">
    <property type="entry name" value="Aldolase_II"/>
    <property type="match status" value="1"/>
</dbReference>
<evidence type="ECO:0000259" key="3">
    <source>
        <dbReference type="SMART" id="SM01007"/>
    </source>
</evidence>
<name>A0A7C4FBW6_9CREN</name>
<dbReference type="SUPFAM" id="SSF53639">
    <property type="entry name" value="AraD/HMP-PK domain-like"/>
    <property type="match status" value="1"/>
</dbReference>
<dbReference type="InterPro" id="IPR036409">
    <property type="entry name" value="Aldolase_II/adducin_N_sf"/>
</dbReference>
<gene>
    <name evidence="4" type="ORF">ENV14_02830</name>
</gene>
<evidence type="ECO:0000256" key="1">
    <source>
        <dbReference type="ARBA" id="ARBA00022723"/>
    </source>
</evidence>
<protein>
    <submittedName>
        <fullName evidence="4">Class II aldolase/adducin family protein</fullName>
    </submittedName>
</protein>
<dbReference type="InterPro" id="IPR001303">
    <property type="entry name" value="Aldolase_II/adducin_N"/>
</dbReference>
<sequence length="202" mass="22371">MCVSASDRERVAKQICKALKLMYLKGLITPLTGNISVRLGSTILMTPSSFVPTIRLKYELTPSDLVEVDLNGNVVQGGKPTTELPMHLAIYRECDKCKAIVHIHGAYSPLLKSSWVSELFLDTELKYILNPKVCFTEELTPRTNELAEAVVSKVKEGCEIVYLEGHGVVTVSDNLGMALELAELAEVIAMRTVIKKLLERRP</sequence>
<keyword evidence="1" id="KW-0479">Metal-binding</keyword>
<dbReference type="EMBL" id="DTFF01000023">
    <property type="protein sequence ID" value="HGI87318.1"/>
    <property type="molecule type" value="Genomic_DNA"/>
</dbReference>
<dbReference type="GO" id="GO:0016832">
    <property type="term" value="F:aldehyde-lyase activity"/>
    <property type="evidence" value="ECO:0007669"/>
    <property type="project" value="TreeGrafter"/>
</dbReference>
<feature type="domain" description="Class II aldolase/adducin N-terminal" evidence="3">
    <location>
        <begin position="13"/>
        <end position="193"/>
    </location>
</feature>
<evidence type="ECO:0000256" key="2">
    <source>
        <dbReference type="ARBA" id="ARBA00023239"/>
    </source>
</evidence>
<dbReference type="AlphaFoldDB" id="A0A7C4FBW6"/>
<reference evidence="4" key="1">
    <citation type="journal article" date="2020" name="mSystems">
        <title>Genome- and Community-Level Interaction Insights into Carbon Utilization and Element Cycling Functions of Hydrothermarchaeota in Hydrothermal Sediment.</title>
        <authorList>
            <person name="Zhou Z."/>
            <person name="Liu Y."/>
            <person name="Xu W."/>
            <person name="Pan J."/>
            <person name="Luo Z.H."/>
            <person name="Li M."/>
        </authorList>
    </citation>
    <scope>NUCLEOTIDE SEQUENCE [LARGE SCALE GENOMIC DNA]</scope>
    <source>
        <strain evidence="4">SpSt-732</strain>
    </source>
</reference>
<dbReference type="PANTHER" id="PTHR22789:SF0">
    <property type="entry name" value="3-OXO-TETRONATE 4-PHOSPHATE DECARBOXYLASE-RELATED"/>
    <property type="match status" value="1"/>
</dbReference>
<dbReference type="PANTHER" id="PTHR22789">
    <property type="entry name" value="FUCULOSE PHOSPHATE ALDOLASE"/>
    <property type="match status" value="1"/>
</dbReference>
<organism evidence="4">
    <name type="scientific">Ignisphaera aggregans</name>
    <dbReference type="NCBI Taxonomy" id="334771"/>
    <lineage>
        <taxon>Archaea</taxon>
        <taxon>Thermoproteota</taxon>
        <taxon>Thermoprotei</taxon>
        <taxon>Desulfurococcales</taxon>
        <taxon>Desulfurococcaceae</taxon>
        <taxon>Ignisphaera</taxon>
    </lineage>
</organism>
<dbReference type="GO" id="GO:0046872">
    <property type="term" value="F:metal ion binding"/>
    <property type="evidence" value="ECO:0007669"/>
    <property type="project" value="UniProtKB-KW"/>
</dbReference>
<dbReference type="Pfam" id="PF00596">
    <property type="entry name" value="Aldolase_II"/>
    <property type="match status" value="1"/>
</dbReference>
<dbReference type="Gene3D" id="3.40.225.10">
    <property type="entry name" value="Class II aldolase/adducin N-terminal domain"/>
    <property type="match status" value="1"/>
</dbReference>
<proteinExistence type="predicted"/>
<dbReference type="GO" id="GO:0005829">
    <property type="term" value="C:cytosol"/>
    <property type="evidence" value="ECO:0007669"/>
    <property type="project" value="TreeGrafter"/>
</dbReference>